<dbReference type="GO" id="GO:0003677">
    <property type="term" value="F:DNA binding"/>
    <property type="evidence" value="ECO:0007669"/>
    <property type="project" value="UniProtKB-KW"/>
</dbReference>
<organism evidence="5 6">
    <name type="scientific">Peptacetobacter hominis</name>
    <dbReference type="NCBI Taxonomy" id="2743610"/>
    <lineage>
        <taxon>Bacteria</taxon>
        <taxon>Bacillati</taxon>
        <taxon>Bacillota</taxon>
        <taxon>Clostridia</taxon>
        <taxon>Peptostreptococcales</taxon>
        <taxon>Peptostreptococcaceae</taxon>
        <taxon>Peptacetobacter</taxon>
    </lineage>
</organism>
<dbReference type="OrthoDB" id="163333at2"/>
<reference evidence="5 6" key="1">
    <citation type="submission" date="2019-02" db="EMBL/GenBank/DDBJ databases">
        <title>Peptostreptococcaceae bacterium ZHW00191 nov., a new bacterium isolated from the human gut.</title>
        <authorList>
            <person name="Zhou H.-W."/>
            <person name="Chen X.-J."/>
        </authorList>
    </citation>
    <scope>NUCLEOTIDE SEQUENCE [LARGE SCALE GENOMIC DNA]</scope>
    <source>
        <strain evidence="5 6">ZHW00191</strain>
    </source>
</reference>
<dbReference type="Proteomes" id="UP000317863">
    <property type="component" value="Unassembled WGS sequence"/>
</dbReference>
<feature type="domain" description="HTH gntR-type" evidence="4">
    <location>
        <begin position="9"/>
        <end position="77"/>
    </location>
</feature>
<protein>
    <submittedName>
        <fullName evidence="5">GntR family transcriptional regulator</fullName>
    </submittedName>
</protein>
<dbReference type="InterPro" id="IPR000524">
    <property type="entry name" value="Tscrpt_reg_HTH_GntR"/>
</dbReference>
<evidence type="ECO:0000256" key="2">
    <source>
        <dbReference type="ARBA" id="ARBA00023125"/>
    </source>
</evidence>
<dbReference type="EMBL" id="SGJB01000001">
    <property type="protein sequence ID" value="TQQ85817.1"/>
    <property type="molecule type" value="Genomic_DNA"/>
</dbReference>
<name>A0A544QYI4_9FIRM</name>
<dbReference type="InterPro" id="IPR036388">
    <property type="entry name" value="WH-like_DNA-bd_sf"/>
</dbReference>
<keyword evidence="3" id="KW-0804">Transcription</keyword>
<dbReference type="GO" id="GO:0003700">
    <property type="term" value="F:DNA-binding transcription factor activity"/>
    <property type="evidence" value="ECO:0007669"/>
    <property type="project" value="InterPro"/>
</dbReference>
<dbReference type="PANTHER" id="PTHR38445:SF6">
    <property type="entry name" value="GNTR-FAMILY TRANSCRIPTIONAL REGULATOR"/>
    <property type="match status" value="1"/>
</dbReference>
<evidence type="ECO:0000256" key="3">
    <source>
        <dbReference type="ARBA" id="ARBA00023163"/>
    </source>
</evidence>
<evidence type="ECO:0000259" key="4">
    <source>
        <dbReference type="PROSITE" id="PS50949"/>
    </source>
</evidence>
<dbReference type="CDD" id="cd07377">
    <property type="entry name" value="WHTH_GntR"/>
    <property type="match status" value="1"/>
</dbReference>
<evidence type="ECO:0000313" key="5">
    <source>
        <dbReference type="EMBL" id="TQQ85817.1"/>
    </source>
</evidence>
<accession>A0A544QYI4</accession>
<dbReference type="SUPFAM" id="SSF46785">
    <property type="entry name" value="Winged helix' DNA-binding domain"/>
    <property type="match status" value="1"/>
</dbReference>
<dbReference type="SMART" id="SM00345">
    <property type="entry name" value="HTH_GNTR"/>
    <property type="match status" value="1"/>
</dbReference>
<proteinExistence type="predicted"/>
<keyword evidence="6" id="KW-1185">Reference proteome</keyword>
<keyword evidence="2" id="KW-0238">DNA-binding</keyword>
<comment type="caution">
    <text evidence="5">The sequence shown here is derived from an EMBL/GenBank/DDBJ whole genome shotgun (WGS) entry which is preliminary data.</text>
</comment>
<dbReference type="Gene3D" id="1.10.10.10">
    <property type="entry name" value="Winged helix-like DNA-binding domain superfamily/Winged helix DNA-binding domain"/>
    <property type="match status" value="1"/>
</dbReference>
<sequence>MAWNFDNNRPLYIQLLEVLKLKIVSGEIKPGEKFPTVRNLAEEAEVNPNTVQRALSELEKEELIETRRTIGKFVTENADRIESIKEELAGKVVEKFMINLKAIGYDENQILELIKNSIKEEQ</sequence>
<dbReference type="Pfam" id="PF00392">
    <property type="entry name" value="GntR"/>
    <property type="match status" value="1"/>
</dbReference>
<gene>
    <name evidence="5" type="ORF">EXD82_00975</name>
</gene>
<dbReference type="InterPro" id="IPR036390">
    <property type="entry name" value="WH_DNA-bd_sf"/>
</dbReference>
<evidence type="ECO:0000313" key="6">
    <source>
        <dbReference type="Proteomes" id="UP000317863"/>
    </source>
</evidence>
<dbReference type="RefSeq" id="WP_142535044.1">
    <property type="nucleotide sequence ID" value="NZ_SGJB01000001.1"/>
</dbReference>
<evidence type="ECO:0000256" key="1">
    <source>
        <dbReference type="ARBA" id="ARBA00023015"/>
    </source>
</evidence>
<dbReference type="PROSITE" id="PS50949">
    <property type="entry name" value="HTH_GNTR"/>
    <property type="match status" value="1"/>
</dbReference>
<dbReference type="AlphaFoldDB" id="A0A544QYI4"/>
<dbReference type="PANTHER" id="PTHR38445">
    <property type="entry name" value="HTH-TYPE TRANSCRIPTIONAL REPRESSOR YTRA"/>
    <property type="match status" value="1"/>
</dbReference>
<keyword evidence="1" id="KW-0805">Transcription regulation</keyword>